<evidence type="ECO:0000313" key="3">
    <source>
        <dbReference type="Proteomes" id="UP001203423"/>
    </source>
</evidence>
<sequence>MRYAAVSSHKVVAICDRHCNVICPFITASGNRNECPLLPEAIASLKQTAQAVGLNLSGTIMSLDGVYDSRANRKMIFNQGMTPNTPENARNRKTTKKGRKRLFDPLIFKERFSTIERVFAWEDKFKRLLLRFERLSPVHYALKTIAYSMINLRHFC</sequence>
<name>A0ABT0LJ24_9GAMM</name>
<dbReference type="EMBL" id="JAKIKS010000194">
    <property type="protein sequence ID" value="MCL1127691.1"/>
    <property type="molecule type" value="Genomic_DNA"/>
</dbReference>
<evidence type="ECO:0000259" key="1">
    <source>
        <dbReference type="Pfam" id="PF01609"/>
    </source>
</evidence>
<gene>
    <name evidence="2" type="ORF">L2764_25260</name>
</gene>
<accession>A0ABT0LJ24</accession>
<comment type="caution">
    <text evidence="2">The sequence shown here is derived from an EMBL/GenBank/DDBJ whole genome shotgun (WGS) entry which is preliminary data.</text>
</comment>
<dbReference type="RefSeq" id="WP_248943128.1">
    <property type="nucleotide sequence ID" value="NZ_JAKIKS010000194.1"/>
</dbReference>
<dbReference type="Pfam" id="PF01609">
    <property type="entry name" value="DDE_Tnp_1"/>
    <property type="match status" value="1"/>
</dbReference>
<organism evidence="2 3">
    <name type="scientific">Shewanella surugensis</name>
    <dbReference type="NCBI Taxonomy" id="212020"/>
    <lineage>
        <taxon>Bacteria</taxon>
        <taxon>Pseudomonadati</taxon>
        <taxon>Pseudomonadota</taxon>
        <taxon>Gammaproteobacteria</taxon>
        <taxon>Alteromonadales</taxon>
        <taxon>Shewanellaceae</taxon>
        <taxon>Shewanella</taxon>
    </lineage>
</organism>
<dbReference type="InterPro" id="IPR002559">
    <property type="entry name" value="Transposase_11"/>
</dbReference>
<proteinExistence type="predicted"/>
<reference evidence="2 3" key="1">
    <citation type="submission" date="2022-01" db="EMBL/GenBank/DDBJ databases">
        <title>Whole genome-based taxonomy of the Shewanellaceae.</title>
        <authorList>
            <person name="Martin-Rodriguez A.J."/>
        </authorList>
    </citation>
    <scope>NUCLEOTIDE SEQUENCE [LARGE SCALE GENOMIC DNA]</scope>
    <source>
        <strain evidence="2 3">DSM 17177</strain>
    </source>
</reference>
<dbReference type="Proteomes" id="UP001203423">
    <property type="component" value="Unassembled WGS sequence"/>
</dbReference>
<evidence type="ECO:0000313" key="2">
    <source>
        <dbReference type="EMBL" id="MCL1127691.1"/>
    </source>
</evidence>
<keyword evidence="3" id="KW-1185">Reference proteome</keyword>
<protein>
    <recommendedName>
        <fullName evidence="1">Transposase IS4-like domain-containing protein</fullName>
    </recommendedName>
</protein>
<feature type="domain" description="Transposase IS4-like" evidence="1">
    <location>
        <begin position="10"/>
        <end position="142"/>
    </location>
</feature>